<name>A0A1R0Z9R2_9BACL</name>
<dbReference type="EMBL" id="MPTD01000007">
    <property type="protein sequence ID" value="OMD52196.1"/>
    <property type="molecule type" value="Genomic_DNA"/>
</dbReference>
<dbReference type="GO" id="GO:0003700">
    <property type="term" value="F:DNA-binding transcription factor activity"/>
    <property type="evidence" value="ECO:0007669"/>
    <property type="project" value="InterPro"/>
</dbReference>
<keyword evidence="4" id="KW-0902">Two-component regulatory system</keyword>
<keyword evidence="2" id="KW-0963">Cytoplasm</keyword>
<dbReference type="Gene3D" id="3.40.50.2300">
    <property type="match status" value="1"/>
</dbReference>
<dbReference type="Pfam" id="PF12833">
    <property type="entry name" value="HTH_18"/>
    <property type="match status" value="1"/>
</dbReference>
<organism evidence="12 14">
    <name type="scientific">Paenibacillus odorifer</name>
    <dbReference type="NCBI Taxonomy" id="189426"/>
    <lineage>
        <taxon>Bacteria</taxon>
        <taxon>Bacillati</taxon>
        <taxon>Bacillota</taxon>
        <taxon>Bacilli</taxon>
        <taxon>Bacillales</taxon>
        <taxon>Paenibacillaceae</taxon>
        <taxon>Paenibacillus</taxon>
    </lineage>
</organism>
<feature type="domain" description="Response regulatory" evidence="10">
    <location>
        <begin position="3"/>
        <end position="120"/>
    </location>
</feature>
<dbReference type="PANTHER" id="PTHR42713:SF3">
    <property type="entry name" value="TRANSCRIPTIONAL REGULATORY PROTEIN HPTR"/>
    <property type="match status" value="1"/>
</dbReference>
<dbReference type="Proteomes" id="UP000187425">
    <property type="component" value="Unassembled WGS sequence"/>
</dbReference>
<dbReference type="PRINTS" id="PR00032">
    <property type="entry name" value="HTHARAC"/>
</dbReference>
<feature type="modified residue" description="4-aspartylphosphate" evidence="8">
    <location>
        <position position="55"/>
    </location>
</feature>
<evidence type="ECO:0000256" key="5">
    <source>
        <dbReference type="ARBA" id="ARBA00023015"/>
    </source>
</evidence>
<dbReference type="GO" id="GO:0043565">
    <property type="term" value="F:sequence-specific DNA binding"/>
    <property type="evidence" value="ECO:0007669"/>
    <property type="project" value="InterPro"/>
</dbReference>
<dbReference type="SUPFAM" id="SSF52172">
    <property type="entry name" value="CheY-like"/>
    <property type="match status" value="1"/>
</dbReference>
<evidence type="ECO:0000256" key="6">
    <source>
        <dbReference type="ARBA" id="ARBA00023125"/>
    </source>
</evidence>
<dbReference type="InterPro" id="IPR009057">
    <property type="entry name" value="Homeodomain-like_sf"/>
</dbReference>
<dbReference type="InterPro" id="IPR018060">
    <property type="entry name" value="HTH_AraC"/>
</dbReference>
<dbReference type="InterPro" id="IPR051552">
    <property type="entry name" value="HptR"/>
</dbReference>
<accession>A0A1R0Z9R2</accession>
<feature type="domain" description="HTH araC/xylS-type" evidence="9">
    <location>
        <begin position="423"/>
        <end position="521"/>
    </location>
</feature>
<comment type="caution">
    <text evidence="12">The sequence shown here is derived from an EMBL/GenBank/DDBJ whole genome shotgun (WGS) entry which is preliminary data.</text>
</comment>
<dbReference type="Proteomes" id="UP000187313">
    <property type="component" value="Unassembled WGS sequence"/>
</dbReference>
<evidence type="ECO:0000256" key="1">
    <source>
        <dbReference type="ARBA" id="ARBA00004496"/>
    </source>
</evidence>
<evidence type="ECO:0000256" key="7">
    <source>
        <dbReference type="ARBA" id="ARBA00023163"/>
    </source>
</evidence>
<evidence type="ECO:0000313" key="12">
    <source>
        <dbReference type="EMBL" id="OME65079.1"/>
    </source>
</evidence>
<dbReference type="InterPro" id="IPR018062">
    <property type="entry name" value="HTH_AraC-typ_CS"/>
</dbReference>
<dbReference type="GO" id="GO:0005737">
    <property type="term" value="C:cytoplasm"/>
    <property type="evidence" value="ECO:0007669"/>
    <property type="project" value="UniProtKB-SubCell"/>
</dbReference>
<dbReference type="GO" id="GO:0000160">
    <property type="term" value="P:phosphorelay signal transduction system"/>
    <property type="evidence" value="ECO:0007669"/>
    <property type="project" value="UniProtKB-KW"/>
</dbReference>
<dbReference type="PROSITE" id="PS01124">
    <property type="entry name" value="HTH_ARAC_FAMILY_2"/>
    <property type="match status" value="1"/>
</dbReference>
<keyword evidence="13" id="KW-1185">Reference proteome</keyword>
<dbReference type="PROSITE" id="PS00041">
    <property type="entry name" value="HTH_ARAC_FAMILY_1"/>
    <property type="match status" value="1"/>
</dbReference>
<sequence length="526" mass="59796">MYSLLIVDDENIIRKGLRVIIDDLGFSFREVVEAENGVQALAIYEKHKPDIIIVDIQMPHMDGIEFLKKIRDIGADSRVIIFSGYSEFEYAREAIRFKVTEYLLKPIKRQDLEAALKRALDDLDQEKGTEELPPGSLSETDGNMLKDMLLSAGGSDEVFQMFLSERRIEMPCPHFIILYAQFTHLQLFSDAGQGSILPATMLGSKLVAMFPQVLSVPHVKNSVISIINIKKGDGLRELRASLNEINEYLREKGLRVNWGVSGISSKSVPLYTLFRQAKAAFMEKLVYGEGNIYFADELPKLADRLHFNESDITQMISMLRMMDTGRLEVFINQRCNETSIKGMVTVKEYQDKLCSLLIQVGSGINGSEKAGVFMANNIYQFVEELEECTSLPAANKRFIDTLVLISTYDHKEGTKSGDNKSIALVKLFIQKNFHKVINLDMLANQVSMNPSYFSVLFKKEEGISLTDYIVNVRINKAMEYLIDPQFKVYEVATKTGFNDEKYFSKVFKKNVGITPKEYKEKSIFHM</sequence>
<proteinExistence type="predicted"/>
<evidence type="ECO:0000256" key="4">
    <source>
        <dbReference type="ARBA" id="ARBA00023012"/>
    </source>
</evidence>
<reference evidence="12 14" key="1">
    <citation type="submission" date="2016-11" db="EMBL/GenBank/DDBJ databases">
        <title>Paenibacillus species isolates.</title>
        <authorList>
            <person name="Beno S.M."/>
        </authorList>
    </citation>
    <scope>NUCLEOTIDE SEQUENCE [LARGE SCALE GENOMIC DNA]</scope>
    <source>
        <strain evidence="12 14">FSL H7-0443</strain>
        <strain evidence="11 13">FSL R5-0923</strain>
    </source>
</reference>
<dbReference type="InterPro" id="IPR001789">
    <property type="entry name" value="Sig_transdc_resp-reg_receiver"/>
</dbReference>
<dbReference type="CDD" id="cd17536">
    <property type="entry name" value="REC_YesN-like"/>
    <property type="match status" value="1"/>
</dbReference>
<evidence type="ECO:0000259" key="10">
    <source>
        <dbReference type="PROSITE" id="PS50110"/>
    </source>
</evidence>
<dbReference type="AlphaFoldDB" id="A0A1R0Z9R2"/>
<protein>
    <recommendedName>
        <fullName evidence="15">DNA-binding response regulator</fullName>
    </recommendedName>
</protein>
<comment type="subcellular location">
    <subcellularLocation>
        <location evidence="1">Cytoplasm</location>
    </subcellularLocation>
</comment>
<gene>
    <name evidence="11" type="ORF">BSK51_12565</name>
    <name evidence="12" type="ORF">BSK65_25620</name>
</gene>
<dbReference type="Gene3D" id="1.10.10.60">
    <property type="entry name" value="Homeodomain-like"/>
    <property type="match status" value="2"/>
</dbReference>
<dbReference type="InterPro" id="IPR020449">
    <property type="entry name" value="Tscrpt_reg_AraC-type_HTH"/>
</dbReference>
<evidence type="ECO:0008006" key="15">
    <source>
        <dbReference type="Google" id="ProtNLM"/>
    </source>
</evidence>
<evidence type="ECO:0000256" key="3">
    <source>
        <dbReference type="ARBA" id="ARBA00022553"/>
    </source>
</evidence>
<dbReference type="SMART" id="SM00448">
    <property type="entry name" value="REC"/>
    <property type="match status" value="1"/>
</dbReference>
<dbReference type="Pfam" id="PF00072">
    <property type="entry name" value="Response_reg"/>
    <property type="match status" value="1"/>
</dbReference>
<keyword evidence="7" id="KW-0804">Transcription</keyword>
<dbReference type="EMBL" id="MPTW01000021">
    <property type="protein sequence ID" value="OME65079.1"/>
    <property type="molecule type" value="Genomic_DNA"/>
</dbReference>
<evidence type="ECO:0000256" key="8">
    <source>
        <dbReference type="PROSITE-ProRule" id="PRU00169"/>
    </source>
</evidence>
<dbReference type="SUPFAM" id="SSF46689">
    <property type="entry name" value="Homeodomain-like"/>
    <property type="match status" value="2"/>
</dbReference>
<keyword evidence="3 8" id="KW-0597">Phosphoprotein</keyword>
<dbReference type="SMART" id="SM00342">
    <property type="entry name" value="HTH_ARAC"/>
    <property type="match status" value="1"/>
</dbReference>
<dbReference type="InterPro" id="IPR011006">
    <property type="entry name" value="CheY-like_superfamily"/>
</dbReference>
<dbReference type="RefSeq" id="WP_076286509.1">
    <property type="nucleotide sequence ID" value="NZ_MPTD01000007.1"/>
</dbReference>
<evidence type="ECO:0000313" key="11">
    <source>
        <dbReference type="EMBL" id="OMD52196.1"/>
    </source>
</evidence>
<dbReference type="PROSITE" id="PS50110">
    <property type="entry name" value="RESPONSE_REGULATORY"/>
    <property type="match status" value="1"/>
</dbReference>
<evidence type="ECO:0000313" key="13">
    <source>
        <dbReference type="Proteomes" id="UP000187313"/>
    </source>
</evidence>
<evidence type="ECO:0000313" key="14">
    <source>
        <dbReference type="Proteomes" id="UP000187425"/>
    </source>
</evidence>
<evidence type="ECO:0000259" key="9">
    <source>
        <dbReference type="PROSITE" id="PS01124"/>
    </source>
</evidence>
<keyword evidence="6" id="KW-0238">DNA-binding</keyword>
<keyword evidence="5" id="KW-0805">Transcription regulation</keyword>
<dbReference type="PANTHER" id="PTHR42713">
    <property type="entry name" value="HISTIDINE KINASE-RELATED"/>
    <property type="match status" value="1"/>
</dbReference>
<evidence type="ECO:0000256" key="2">
    <source>
        <dbReference type="ARBA" id="ARBA00022490"/>
    </source>
</evidence>